<dbReference type="EMBL" id="VNIB01000006">
    <property type="protein sequence ID" value="TYO98561.1"/>
    <property type="molecule type" value="Genomic_DNA"/>
</dbReference>
<proteinExistence type="predicted"/>
<dbReference type="Pfam" id="PF07751">
    <property type="entry name" value="Abi_2"/>
    <property type="match status" value="1"/>
</dbReference>
<name>A0A5D3WJT0_9BACT</name>
<organism evidence="1 2">
    <name type="scientific">Geothermobacter ehrlichii</name>
    <dbReference type="NCBI Taxonomy" id="213224"/>
    <lineage>
        <taxon>Bacteria</taxon>
        <taxon>Pseudomonadati</taxon>
        <taxon>Thermodesulfobacteriota</taxon>
        <taxon>Desulfuromonadia</taxon>
        <taxon>Desulfuromonadales</taxon>
        <taxon>Geothermobacteraceae</taxon>
        <taxon>Geothermobacter</taxon>
    </lineage>
</organism>
<dbReference type="InterPro" id="IPR011664">
    <property type="entry name" value="Abi_system_AbiD/AbiF-like"/>
</dbReference>
<dbReference type="Proteomes" id="UP000324159">
    <property type="component" value="Unassembled WGS sequence"/>
</dbReference>
<comment type="caution">
    <text evidence="1">The sequence shown here is derived from an EMBL/GenBank/DDBJ whole genome shotgun (WGS) entry which is preliminary data.</text>
</comment>
<gene>
    <name evidence="1" type="ORF">EDC39_106167</name>
</gene>
<dbReference type="AlphaFoldDB" id="A0A5D3WJT0"/>
<dbReference type="OrthoDB" id="5363652at2"/>
<dbReference type="RefSeq" id="WP_148895930.1">
    <property type="nucleotide sequence ID" value="NZ_VNIB01000006.1"/>
</dbReference>
<accession>A0A5D3WJT0</accession>
<protein>
    <submittedName>
        <fullName evidence="1">Abortive infection bacteriophage resistance protein</fullName>
    </submittedName>
</protein>
<reference evidence="1 2" key="1">
    <citation type="submission" date="2019-07" db="EMBL/GenBank/DDBJ databases">
        <title>Genomic Encyclopedia of Type Strains, Phase IV (KMG-IV): sequencing the most valuable type-strain genomes for metagenomic binning, comparative biology and taxonomic classification.</title>
        <authorList>
            <person name="Goeker M."/>
        </authorList>
    </citation>
    <scope>NUCLEOTIDE SEQUENCE [LARGE SCALE GENOMIC DNA]</scope>
    <source>
        <strain evidence="1 2">SS015</strain>
    </source>
</reference>
<evidence type="ECO:0000313" key="1">
    <source>
        <dbReference type="EMBL" id="TYO98561.1"/>
    </source>
</evidence>
<keyword evidence="2" id="KW-1185">Reference proteome</keyword>
<sequence length="303" mass="36099">MNQFNKAPLTIDEQLELWQSRGLNVPDPERARRYLSVISYYRLSAYSRPFQSADHRFKPGVTFDDVLGLYVFDRKLRLFILDAIERIEVAFRARMTQVLGENYGAHAYTLPAIFGNKYGHDWLLDNVREKCNGRNAEPFLQHYRQKYRDPELPPVWMVMEVLTFKEVSYLFAHLRHKKDKQAVADFWGLPVPIAESWFRALSDLRNVCAHHARTWNREFGSRPRIPRKPPANWPNLSPLPRTGIDPTKRLYHLLVVIEYMLRRINPGSSWHQRLFELMEQHPHVSREHMGMPENWYKEKFWNL</sequence>
<evidence type="ECO:0000313" key="2">
    <source>
        <dbReference type="Proteomes" id="UP000324159"/>
    </source>
</evidence>